<sequence>MKKVVVASLLTVASFAPQVSMTAFGQAADAGQVQMPAAEFASYNGCASATTPAAKAPACEAYLTAFPQSAVKADVLQQLMIAYSQVPAPDKALDAADRLLQVDPNNLRGLTFEVFLRKQNADAVTDPAAKQAALDAAASYATKGLAATKPKDMADADFNTLKSGVTPTFYGAIATAALAKKDTATAITNYKSELSSVPVDQTTKPGPLLQDTYQLGIAYYQSTPPDYVNCTWYTSRAAAFAPDPYKTEFLKVANYCYKKYHGKADGYEAVTAAVQTNLDPPAGFTIAPAPSPADIVAGVIKDTPDLSTLAVGDKEFILANGKPEDADKVWQTIKGKSVELPEITVVSATDSAIQVSVSDDSVQAKTADFTFTLKEPLKTPPPAVGDKVTLNGTYASYTPSPLMITMSDAELVVPKKAPVKKAPVHKKAAAK</sequence>
<dbReference type="InterPro" id="IPR019734">
    <property type="entry name" value="TPR_rpt"/>
</dbReference>
<feature type="chain" id="PRO_5030885984" description="Tetratricopeptide repeat protein" evidence="2">
    <location>
        <begin position="23"/>
        <end position="431"/>
    </location>
</feature>
<evidence type="ECO:0000256" key="1">
    <source>
        <dbReference type="PROSITE-ProRule" id="PRU00339"/>
    </source>
</evidence>
<evidence type="ECO:0008006" key="5">
    <source>
        <dbReference type="Google" id="ProtNLM"/>
    </source>
</evidence>
<dbReference type="EMBL" id="JACHIP010000005">
    <property type="protein sequence ID" value="MBB5058949.1"/>
    <property type="molecule type" value="Genomic_DNA"/>
</dbReference>
<feature type="repeat" description="TPR" evidence="1">
    <location>
        <begin position="73"/>
        <end position="106"/>
    </location>
</feature>
<name>A0A7W7ZG21_9BACT</name>
<organism evidence="3 4">
    <name type="scientific">Granulicella aggregans</name>
    <dbReference type="NCBI Taxonomy" id="474949"/>
    <lineage>
        <taxon>Bacteria</taxon>
        <taxon>Pseudomonadati</taxon>
        <taxon>Acidobacteriota</taxon>
        <taxon>Terriglobia</taxon>
        <taxon>Terriglobales</taxon>
        <taxon>Acidobacteriaceae</taxon>
        <taxon>Granulicella</taxon>
    </lineage>
</organism>
<protein>
    <recommendedName>
        <fullName evidence="5">Tetratricopeptide repeat protein</fullName>
    </recommendedName>
</protein>
<evidence type="ECO:0000313" key="4">
    <source>
        <dbReference type="Proteomes" id="UP000540989"/>
    </source>
</evidence>
<keyword evidence="1" id="KW-0802">TPR repeat</keyword>
<evidence type="ECO:0000256" key="2">
    <source>
        <dbReference type="SAM" id="SignalP"/>
    </source>
</evidence>
<proteinExistence type="predicted"/>
<accession>A0A7W7ZG21</accession>
<evidence type="ECO:0000313" key="3">
    <source>
        <dbReference type="EMBL" id="MBB5058949.1"/>
    </source>
</evidence>
<keyword evidence="2" id="KW-0732">Signal</keyword>
<keyword evidence="4" id="KW-1185">Reference proteome</keyword>
<gene>
    <name evidence="3" type="ORF">HDF16_003672</name>
</gene>
<feature type="signal peptide" evidence="2">
    <location>
        <begin position="1"/>
        <end position="22"/>
    </location>
</feature>
<dbReference type="AlphaFoldDB" id="A0A7W7ZG21"/>
<dbReference type="Proteomes" id="UP000540989">
    <property type="component" value="Unassembled WGS sequence"/>
</dbReference>
<dbReference type="PROSITE" id="PS50005">
    <property type="entry name" value="TPR"/>
    <property type="match status" value="1"/>
</dbReference>
<dbReference type="RefSeq" id="WP_184219581.1">
    <property type="nucleotide sequence ID" value="NZ_JACHIP010000005.1"/>
</dbReference>
<comment type="caution">
    <text evidence="3">The sequence shown here is derived from an EMBL/GenBank/DDBJ whole genome shotgun (WGS) entry which is preliminary data.</text>
</comment>
<reference evidence="3 4" key="1">
    <citation type="submission" date="2020-08" db="EMBL/GenBank/DDBJ databases">
        <title>Genomic Encyclopedia of Type Strains, Phase IV (KMG-V): Genome sequencing to study the core and pangenomes of soil and plant-associated prokaryotes.</title>
        <authorList>
            <person name="Whitman W."/>
        </authorList>
    </citation>
    <scope>NUCLEOTIDE SEQUENCE [LARGE SCALE GENOMIC DNA]</scope>
    <source>
        <strain evidence="3 4">M8UP14</strain>
    </source>
</reference>